<evidence type="ECO:0000313" key="4">
    <source>
        <dbReference type="Proteomes" id="UP000267469"/>
    </source>
</evidence>
<name>A0A3N0F504_SINP1</name>
<feature type="region of interest" description="Disordered" evidence="1">
    <location>
        <begin position="101"/>
        <end position="120"/>
    </location>
</feature>
<dbReference type="AlphaFoldDB" id="A0A3N0F504"/>
<feature type="signal peptide" evidence="2">
    <location>
        <begin position="1"/>
        <end position="24"/>
    </location>
</feature>
<dbReference type="RefSeq" id="WP_123213999.1">
    <property type="nucleotide sequence ID" value="NZ_RJTM01000002.1"/>
</dbReference>
<keyword evidence="4" id="KW-1185">Reference proteome</keyword>
<gene>
    <name evidence="3" type="ORF">ED312_00330</name>
</gene>
<dbReference type="OrthoDB" id="980645at2"/>
<protein>
    <submittedName>
        <fullName evidence="3">Uncharacterized protein</fullName>
    </submittedName>
</protein>
<keyword evidence="2" id="KW-0732">Signal</keyword>
<evidence type="ECO:0000256" key="2">
    <source>
        <dbReference type="SAM" id="SignalP"/>
    </source>
</evidence>
<comment type="caution">
    <text evidence="3">The sequence shown here is derived from an EMBL/GenBank/DDBJ whole genome shotgun (WGS) entry which is preliminary data.</text>
</comment>
<reference evidence="3 4" key="1">
    <citation type="submission" date="2018-10" db="EMBL/GenBank/DDBJ databases">
        <title>Sinomicrobium pectinilyticum sp. nov., a pectinase-producing bacterium isolated from alkaline and saline soil, and emended description of the genus Sinomicrobium.</title>
        <authorList>
            <person name="Cheng B."/>
            <person name="Li C."/>
            <person name="Lai Q."/>
            <person name="Du M."/>
            <person name="Shao Z."/>
            <person name="Xu P."/>
            <person name="Yang C."/>
        </authorList>
    </citation>
    <scope>NUCLEOTIDE SEQUENCE [LARGE SCALE GENOMIC DNA]</scope>
    <source>
        <strain evidence="3 4">5DNS001</strain>
    </source>
</reference>
<dbReference type="EMBL" id="RJTM01000002">
    <property type="protein sequence ID" value="RNL95087.1"/>
    <property type="molecule type" value="Genomic_DNA"/>
</dbReference>
<dbReference type="Proteomes" id="UP000267469">
    <property type="component" value="Unassembled WGS sequence"/>
</dbReference>
<evidence type="ECO:0000313" key="3">
    <source>
        <dbReference type="EMBL" id="RNL95087.1"/>
    </source>
</evidence>
<feature type="chain" id="PRO_5018206582" evidence="2">
    <location>
        <begin position="25"/>
        <end position="120"/>
    </location>
</feature>
<evidence type="ECO:0000256" key="1">
    <source>
        <dbReference type="SAM" id="MobiDB-lite"/>
    </source>
</evidence>
<sequence>MKHAFLILALLICFRPAFPFLEYAANYDYISKVLCINKDKPQMQCYGKCYLMKAVKEVENDHKDKPVLKFEHQLLFFRNAEETATVPSFPPVHEVNAYSPAANYTSRPGDSPLKPPISLL</sequence>
<organism evidence="3 4">
    <name type="scientific">Sinomicrobium pectinilyticum</name>
    <dbReference type="NCBI Taxonomy" id="1084421"/>
    <lineage>
        <taxon>Bacteria</taxon>
        <taxon>Pseudomonadati</taxon>
        <taxon>Bacteroidota</taxon>
        <taxon>Flavobacteriia</taxon>
        <taxon>Flavobacteriales</taxon>
        <taxon>Flavobacteriaceae</taxon>
        <taxon>Sinomicrobium</taxon>
    </lineage>
</organism>
<proteinExistence type="predicted"/>
<accession>A0A3N0F504</accession>